<keyword evidence="11" id="KW-0503">Monooxygenase</keyword>
<dbReference type="GO" id="GO:0004497">
    <property type="term" value="F:monooxygenase activity"/>
    <property type="evidence" value="ECO:0007669"/>
    <property type="project" value="UniProtKB-KW"/>
</dbReference>
<evidence type="ECO:0000256" key="12">
    <source>
        <dbReference type="SAM" id="Phobius"/>
    </source>
</evidence>
<dbReference type="GO" id="GO:0016020">
    <property type="term" value="C:membrane"/>
    <property type="evidence" value="ECO:0007669"/>
    <property type="project" value="UniProtKB-SubCell"/>
</dbReference>
<proteinExistence type="inferred from homology"/>
<dbReference type="InterPro" id="IPR017972">
    <property type="entry name" value="Cyt_P450_CS"/>
</dbReference>
<evidence type="ECO:0000256" key="10">
    <source>
        <dbReference type="PIRSR" id="PIRSR602401-1"/>
    </source>
</evidence>
<comment type="similarity">
    <text evidence="11">Belongs to the cytochrome P450 family.</text>
</comment>
<dbReference type="PRINTS" id="PR00463">
    <property type="entry name" value="EP450I"/>
</dbReference>
<dbReference type="FunFam" id="1.10.630.10:FF:000026">
    <property type="entry name" value="Cytochrome P450 82C4"/>
    <property type="match status" value="1"/>
</dbReference>
<dbReference type="InterPro" id="IPR002401">
    <property type="entry name" value="Cyt_P450_E_grp-I"/>
</dbReference>
<dbReference type="CDD" id="cd20654">
    <property type="entry name" value="CYP82"/>
    <property type="match status" value="1"/>
</dbReference>
<keyword evidence="3 10" id="KW-0349">Heme</keyword>
<evidence type="ECO:0000256" key="7">
    <source>
        <dbReference type="ARBA" id="ARBA00023002"/>
    </source>
</evidence>
<dbReference type="PANTHER" id="PTHR47947">
    <property type="entry name" value="CYTOCHROME P450 82C3-RELATED"/>
    <property type="match status" value="1"/>
</dbReference>
<gene>
    <name evidence="13" type="ORF">H6P81_020900</name>
</gene>
<keyword evidence="7 11" id="KW-0560">Oxidoreductase</keyword>
<keyword evidence="9 12" id="KW-0472">Membrane</keyword>
<dbReference type="GO" id="GO:0020037">
    <property type="term" value="F:heme binding"/>
    <property type="evidence" value="ECO:0007669"/>
    <property type="project" value="InterPro"/>
</dbReference>
<name>A0AAV7DVQ5_ARIFI</name>
<dbReference type="GO" id="GO:0005506">
    <property type="term" value="F:iron ion binding"/>
    <property type="evidence" value="ECO:0007669"/>
    <property type="project" value="InterPro"/>
</dbReference>
<dbReference type="PANTHER" id="PTHR47947:SF26">
    <property type="entry name" value="CYTOCHROME P450"/>
    <property type="match status" value="1"/>
</dbReference>
<keyword evidence="5 10" id="KW-0479">Metal-binding</keyword>
<dbReference type="PROSITE" id="PS00086">
    <property type="entry name" value="CYTOCHROME_P450"/>
    <property type="match status" value="1"/>
</dbReference>
<comment type="subcellular location">
    <subcellularLocation>
        <location evidence="2">Membrane</location>
    </subcellularLocation>
</comment>
<comment type="caution">
    <text evidence="13">The sequence shown here is derived from an EMBL/GenBank/DDBJ whole genome shotgun (WGS) entry which is preliminary data.</text>
</comment>
<keyword evidence="6 12" id="KW-1133">Transmembrane helix</keyword>
<dbReference type="InterPro" id="IPR036396">
    <property type="entry name" value="Cyt_P450_sf"/>
</dbReference>
<evidence type="ECO:0000256" key="5">
    <source>
        <dbReference type="ARBA" id="ARBA00022723"/>
    </source>
</evidence>
<keyword evidence="4 12" id="KW-0812">Transmembrane</keyword>
<keyword evidence="8 10" id="KW-0408">Iron</keyword>
<dbReference type="PRINTS" id="PR00385">
    <property type="entry name" value="P450"/>
</dbReference>
<evidence type="ECO:0000256" key="3">
    <source>
        <dbReference type="ARBA" id="ARBA00022617"/>
    </source>
</evidence>
<dbReference type="InterPro" id="IPR001128">
    <property type="entry name" value="Cyt_P450"/>
</dbReference>
<protein>
    <recommendedName>
        <fullName evidence="15">Cytochrome P450</fullName>
    </recommendedName>
</protein>
<organism evidence="13 14">
    <name type="scientific">Aristolochia fimbriata</name>
    <name type="common">White veined hardy Dutchman's pipe vine</name>
    <dbReference type="NCBI Taxonomy" id="158543"/>
    <lineage>
        <taxon>Eukaryota</taxon>
        <taxon>Viridiplantae</taxon>
        <taxon>Streptophyta</taxon>
        <taxon>Embryophyta</taxon>
        <taxon>Tracheophyta</taxon>
        <taxon>Spermatophyta</taxon>
        <taxon>Magnoliopsida</taxon>
        <taxon>Magnoliidae</taxon>
        <taxon>Piperales</taxon>
        <taxon>Aristolochiaceae</taxon>
        <taxon>Aristolochia</taxon>
    </lineage>
</organism>
<comment type="cofactor">
    <cofactor evidence="1 10">
        <name>heme</name>
        <dbReference type="ChEBI" id="CHEBI:30413"/>
    </cofactor>
</comment>
<keyword evidence="14" id="KW-1185">Reference proteome</keyword>
<evidence type="ECO:0000313" key="14">
    <source>
        <dbReference type="Proteomes" id="UP000825729"/>
    </source>
</evidence>
<dbReference type="AlphaFoldDB" id="A0AAV7DVQ5"/>
<evidence type="ECO:0000256" key="8">
    <source>
        <dbReference type="ARBA" id="ARBA00023004"/>
    </source>
</evidence>
<evidence type="ECO:0008006" key="15">
    <source>
        <dbReference type="Google" id="ProtNLM"/>
    </source>
</evidence>
<dbReference type="GO" id="GO:0016705">
    <property type="term" value="F:oxidoreductase activity, acting on paired donors, with incorporation or reduction of molecular oxygen"/>
    <property type="evidence" value="ECO:0007669"/>
    <property type="project" value="InterPro"/>
</dbReference>
<dbReference type="InterPro" id="IPR050651">
    <property type="entry name" value="Plant_Cytochrome_P450_Monoox"/>
</dbReference>
<evidence type="ECO:0000256" key="2">
    <source>
        <dbReference type="ARBA" id="ARBA00004370"/>
    </source>
</evidence>
<evidence type="ECO:0000256" key="4">
    <source>
        <dbReference type="ARBA" id="ARBA00022692"/>
    </source>
</evidence>
<dbReference type="EMBL" id="JAINDJ010000008">
    <property type="protein sequence ID" value="KAG9440735.1"/>
    <property type="molecule type" value="Genomic_DNA"/>
</dbReference>
<dbReference type="Proteomes" id="UP000825729">
    <property type="component" value="Unassembled WGS sequence"/>
</dbReference>
<dbReference type="Pfam" id="PF00067">
    <property type="entry name" value="p450"/>
    <property type="match status" value="1"/>
</dbReference>
<dbReference type="SUPFAM" id="SSF48264">
    <property type="entry name" value="Cytochrome P450"/>
    <property type="match status" value="1"/>
</dbReference>
<feature type="binding site" description="axial binding residue" evidence="10">
    <location>
        <position position="486"/>
    </location>
    <ligand>
        <name>heme</name>
        <dbReference type="ChEBI" id="CHEBI:30413"/>
    </ligand>
    <ligandPart>
        <name>Fe</name>
        <dbReference type="ChEBI" id="CHEBI:18248"/>
    </ligandPart>
</feature>
<feature type="transmembrane region" description="Helical" evidence="12">
    <location>
        <begin position="17"/>
        <end position="36"/>
    </location>
</feature>
<evidence type="ECO:0000256" key="9">
    <source>
        <dbReference type="ARBA" id="ARBA00023136"/>
    </source>
</evidence>
<evidence type="ECO:0000256" key="1">
    <source>
        <dbReference type="ARBA" id="ARBA00001971"/>
    </source>
</evidence>
<accession>A0AAV7DVQ5</accession>
<sequence>MEVTAGALLLITELQQAWVGALALILAFTLTWKYFFSGGGRKPPAAASPPPPEVPGRLPLIGHLHKLMDDKVPLGETLGDFADKHGSLYTIWIGLHRVVVVNSWEMAKECLATNDRVLASRPSMAAGKYLCYNFAVFGFSPYGDYWREIRKIATHELLSARRLDLLKSVRTTEVDLAVNDLYKKCVMIKKDGINNTSPIKVDMKEWFADLTFNNVGMTVVGKRYFGSNVTEEDVSEARKFRGLIVDFFIHSGNPVPSDAFPVLERFDIGGYIRAMKKTAKDLDSLASVWLKEHRYRRRQYDSDDHRGPDRDFLDVLLTIMDKYHFAEYDSDTVIKATCLTMFLGGTETTSVTLTWALALLLKNHLVLKKAQEELDAQVGRDRKVDESDIENLTYLNAIVKETLRLQPPGPLTAPREAMEDCFVGGYYIPAGTHVYVNMGKIQRDPRIWPDPLEFKPERFLTTNYADIDVKGQHFELIPFSSGRRMCAGVSFALRILHLTLARLLHGFDLETPIDEPIDMGKSPGLLNPKTTPLEVLLSPRLPEKLYA</sequence>
<evidence type="ECO:0000256" key="6">
    <source>
        <dbReference type="ARBA" id="ARBA00022989"/>
    </source>
</evidence>
<evidence type="ECO:0000256" key="11">
    <source>
        <dbReference type="RuleBase" id="RU000461"/>
    </source>
</evidence>
<dbReference type="Gene3D" id="1.10.630.10">
    <property type="entry name" value="Cytochrome P450"/>
    <property type="match status" value="1"/>
</dbReference>
<reference evidence="13 14" key="1">
    <citation type="submission" date="2021-07" db="EMBL/GenBank/DDBJ databases">
        <title>The Aristolochia fimbriata genome: insights into angiosperm evolution, floral development and chemical biosynthesis.</title>
        <authorList>
            <person name="Jiao Y."/>
        </authorList>
    </citation>
    <scope>NUCLEOTIDE SEQUENCE [LARGE SCALE GENOMIC DNA]</scope>
    <source>
        <strain evidence="13">IBCAS-2021</strain>
        <tissue evidence="13">Leaf</tissue>
    </source>
</reference>
<evidence type="ECO:0000313" key="13">
    <source>
        <dbReference type="EMBL" id="KAG9440735.1"/>
    </source>
</evidence>